<dbReference type="RefSeq" id="WP_309657234.1">
    <property type="nucleotide sequence ID" value="NZ_JARWAN010000038.1"/>
</dbReference>
<gene>
    <name evidence="2" type="ORF">QC823_15445</name>
</gene>
<evidence type="ECO:0000313" key="3">
    <source>
        <dbReference type="Proteomes" id="UP001254564"/>
    </source>
</evidence>
<keyword evidence="3" id="KW-1185">Reference proteome</keyword>
<proteinExistence type="predicted"/>
<organism evidence="2 3">
    <name type="scientific">Vreelandella vilamensis</name>
    <dbReference type="NCBI Taxonomy" id="531309"/>
    <lineage>
        <taxon>Bacteria</taxon>
        <taxon>Pseudomonadati</taxon>
        <taxon>Pseudomonadota</taxon>
        <taxon>Gammaproteobacteria</taxon>
        <taxon>Oceanospirillales</taxon>
        <taxon>Halomonadaceae</taxon>
        <taxon>Vreelandella</taxon>
    </lineage>
</organism>
<reference evidence="2 3" key="1">
    <citation type="submission" date="2023-04" db="EMBL/GenBank/DDBJ databases">
        <title>A long-awaited taxogenomic arrangement of the family Halomonadaceae.</title>
        <authorList>
            <person name="De La Haba R."/>
            <person name="Chuvochina M."/>
            <person name="Wittouck S."/>
            <person name="Arahal D.R."/>
            <person name="Sanchez-Porro C."/>
            <person name="Hugenholtz P."/>
            <person name="Ventosa A."/>
        </authorList>
    </citation>
    <scope>NUCLEOTIDE SEQUENCE [LARGE SCALE GENOMIC DNA]</scope>
    <source>
        <strain evidence="2 3">DSM 21020</strain>
    </source>
</reference>
<dbReference type="Proteomes" id="UP001254564">
    <property type="component" value="Unassembled WGS sequence"/>
</dbReference>
<comment type="caution">
    <text evidence="2">The sequence shown here is derived from an EMBL/GenBank/DDBJ whole genome shotgun (WGS) entry which is preliminary data.</text>
</comment>
<feature type="region of interest" description="Disordered" evidence="1">
    <location>
        <begin position="119"/>
        <end position="141"/>
    </location>
</feature>
<accession>A0ABU1H7U0</accession>
<evidence type="ECO:0000256" key="1">
    <source>
        <dbReference type="SAM" id="MobiDB-lite"/>
    </source>
</evidence>
<dbReference type="EMBL" id="JARWAN010000038">
    <property type="protein sequence ID" value="MDR5900359.1"/>
    <property type="molecule type" value="Genomic_DNA"/>
</dbReference>
<sequence>MALSPWRVNPLISFDDLACLLAEVDPTNFEHRYNIDDDEIALVWKWQSTIMGAIQAERVNVIGSMSVKDWRDNGDYMPSGGQGLEAYDPKNDCVHAQLDKRSAFNWLKALDVKDDEIPEALHPPTSIKAPKRQEEKPVHHRSKTTYLKLIEALALEAMGGDMPAEPYKAAGMLQTILNKHGLHLDEETIAKVIKEVQASRDDRDSVPY</sequence>
<evidence type="ECO:0000313" key="2">
    <source>
        <dbReference type="EMBL" id="MDR5900359.1"/>
    </source>
</evidence>
<name>A0ABU1H7U0_9GAMM</name>
<protein>
    <submittedName>
        <fullName evidence="2">Uncharacterized protein</fullName>
    </submittedName>
</protein>